<evidence type="ECO:0000313" key="1">
    <source>
        <dbReference type="EMBL" id="JAH49488.1"/>
    </source>
</evidence>
<protein>
    <submittedName>
        <fullName evidence="1">Uncharacterized protein</fullName>
    </submittedName>
</protein>
<reference evidence="1" key="2">
    <citation type="journal article" date="2015" name="Fish Shellfish Immunol.">
        <title>Early steps in the European eel (Anguilla anguilla)-Vibrio vulnificus interaction in the gills: Role of the RtxA13 toxin.</title>
        <authorList>
            <person name="Callol A."/>
            <person name="Pajuelo D."/>
            <person name="Ebbesson L."/>
            <person name="Teles M."/>
            <person name="MacKenzie S."/>
            <person name="Amaro C."/>
        </authorList>
    </citation>
    <scope>NUCLEOTIDE SEQUENCE</scope>
</reference>
<dbReference type="AlphaFoldDB" id="A0A0E9T9S4"/>
<accession>A0A0E9T9S4</accession>
<name>A0A0E9T9S4_ANGAN</name>
<reference evidence="1" key="1">
    <citation type="submission" date="2014-11" db="EMBL/GenBank/DDBJ databases">
        <authorList>
            <person name="Amaro Gonzalez C."/>
        </authorList>
    </citation>
    <scope>NUCLEOTIDE SEQUENCE</scope>
</reference>
<sequence length="20" mass="2448">MGIDGWLEGWVWEMIVLARW</sequence>
<organism evidence="1">
    <name type="scientific">Anguilla anguilla</name>
    <name type="common">European freshwater eel</name>
    <name type="synonym">Muraena anguilla</name>
    <dbReference type="NCBI Taxonomy" id="7936"/>
    <lineage>
        <taxon>Eukaryota</taxon>
        <taxon>Metazoa</taxon>
        <taxon>Chordata</taxon>
        <taxon>Craniata</taxon>
        <taxon>Vertebrata</taxon>
        <taxon>Euteleostomi</taxon>
        <taxon>Actinopterygii</taxon>
        <taxon>Neopterygii</taxon>
        <taxon>Teleostei</taxon>
        <taxon>Anguilliformes</taxon>
        <taxon>Anguillidae</taxon>
        <taxon>Anguilla</taxon>
    </lineage>
</organism>
<dbReference type="EMBL" id="GBXM01059089">
    <property type="protein sequence ID" value="JAH49488.1"/>
    <property type="molecule type" value="Transcribed_RNA"/>
</dbReference>
<proteinExistence type="predicted"/>